<dbReference type="AlphaFoldDB" id="A0A6A1W2Z3"/>
<name>A0A6A1W2Z3_9ROSI</name>
<organism evidence="1 2">
    <name type="scientific">Morella rubra</name>
    <name type="common">Chinese bayberry</name>
    <dbReference type="NCBI Taxonomy" id="262757"/>
    <lineage>
        <taxon>Eukaryota</taxon>
        <taxon>Viridiplantae</taxon>
        <taxon>Streptophyta</taxon>
        <taxon>Embryophyta</taxon>
        <taxon>Tracheophyta</taxon>
        <taxon>Spermatophyta</taxon>
        <taxon>Magnoliopsida</taxon>
        <taxon>eudicotyledons</taxon>
        <taxon>Gunneridae</taxon>
        <taxon>Pentapetalae</taxon>
        <taxon>rosids</taxon>
        <taxon>fabids</taxon>
        <taxon>Fagales</taxon>
        <taxon>Myricaceae</taxon>
        <taxon>Morella</taxon>
    </lineage>
</organism>
<comment type="caution">
    <text evidence="1">The sequence shown here is derived from an EMBL/GenBank/DDBJ whole genome shotgun (WGS) entry which is preliminary data.</text>
</comment>
<dbReference type="EMBL" id="RXIC02000021">
    <property type="protein sequence ID" value="KAB1219572.1"/>
    <property type="molecule type" value="Genomic_DNA"/>
</dbReference>
<evidence type="ECO:0000313" key="1">
    <source>
        <dbReference type="EMBL" id="KAB1219572.1"/>
    </source>
</evidence>
<evidence type="ECO:0000313" key="2">
    <source>
        <dbReference type="Proteomes" id="UP000516437"/>
    </source>
</evidence>
<proteinExistence type="predicted"/>
<sequence>MGITGGLVRTVFSRSRSAGIHESNVRSNAVERKRWSFVRAYLCGDEFNSVLAKVDSASVKSSEATVTQPILVQQMQISTEEGRGRYTGGKAGFNHSIIAAPTSSHI</sequence>
<gene>
    <name evidence="1" type="ORF">CJ030_MR3G011168</name>
</gene>
<accession>A0A6A1W2Z3</accession>
<reference evidence="1 2" key="1">
    <citation type="journal article" date="2019" name="Plant Biotechnol. J.">
        <title>The red bayberry genome and genetic basis of sex determination.</title>
        <authorList>
            <person name="Jia H.M."/>
            <person name="Jia H.J."/>
            <person name="Cai Q.L."/>
            <person name="Wang Y."/>
            <person name="Zhao H.B."/>
            <person name="Yang W.F."/>
            <person name="Wang G.Y."/>
            <person name="Li Y.H."/>
            <person name="Zhan D.L."/>
            <person name="Shen Y.T."/>
            <person name="Niu Q.F."/>
            <person name="Chang L."/>
            <person name="Qiu J."/>
            <person name="Zhao L."/>
            <person name="Xie H.B."/>
            <person name="Fu W.Y."/>
            <person name="Jin J."/>
            <person name="Li X.W."/>
            <person name="Jiao Y."/>
            <person name="Zhou C.C."/>
            <person name="Tu T."/>
            <person name="Chai C.Y."/>
            <person name="Gao J.L."/>
            <person name="Fan L.J."/>
            <person name="van de Weg E."/>
            <person name="Wang J.Y."/>
            <person name="Gao Z.S."/>
        </authorList>
    </citation>
    <scope>NUCLEOTIDE SEQUENCE [LARGE SCALE GENOMIC DNA]</scope>
    <source>
        <tissue evidence="1">Leaves</tissue>
    </source>
</reference>
<keyword evidence="2" id="KW-1185">Reference proteome</keyword>
<dbReference type="OrthoDB" id="779903at2759"/>
<protein>
    <submittedName>
        <fullName evidence="1">Uncharacterized protein</fullName>
    </submittedName>
</protein>
<dbReference type="Proteomes" id="UP000516437">
    <property type="component" value="Chromosome 3"/>
</dbReference>